<dbReference type="STRING" id="296587.C1EFR8"/>
<dbReference type="RefSeq" id="XP_002505641.1">
    <property type="nucleotide sequence ID" value="XM_002505595.1"/>
</dbReference>
<keyword evidence="12" id="KW-1185">Reference proteome</keyword>
<evidence type="ECO:0000256" key="7">
    <source>
        <dbReference type="SAM" id="MobiDB-lite"/>
    </source>
</evidence>
<dbReference type="InterPro" id="IPR027417">
    <property type="entry name" value="P-loop_NTPase"/>
</dbReference>
<reference evidence="11 12" key="1">
    <citation type="journal article" date="2009" name="Science">
        <title>Green evolution and dynamic adaptations revealed by genomes of the marine picoeukaryotes Micromonas.</title>
        <authorList>
            <person name="Worden A.Z."/>
            <person name="Lee J.H."/>
            <person name="Mock T."/>
            <person name="Rouze P."/>
            <person name="Simmons M.P."/>
            <person name="Aerts A.L."/>
            <person name="Allen A.E."/>
            <person name="Cuvelier M.L."/>
            <person name="Derelle E."/>
            <person name="Everett M.V."/>
            <person name="Foulon E."/>
            <person name="Grimwood J."/>
            <person name="Gundlach H."/>
            <person name="Henrissat B."/>
            <person name="Napoli C."/>
            <person name="McDonald S.M."/>
            <person name="Parker M.S."/>
            <person name="Rombauts S."/>
            <person name="Salamov A."/>
            <person name="Von Dassow P."/>
            <person name="Badger J.H."/>
            <person name="Coutinho P.M."/>
            <person name="Demir E."/>
            <person name="Dubchak I."/>
            <person name="Gentemann C."/>
            <person name="Eikrem W."/>
            <person name="Gready J.E."/>
            <person name="John U."/>
            <person name="Lanier W."/>
            <person name="Lindquist E.A."/>
            <person name="Lucas S."/>
            <person name="Mayer K.F."/>
            <person name="Moreau H."/>
            <person name="Not F."/>
            <person name="Otillar R."/>
            <person name="Panaud O."/>
            <person name="Pangilinan J."/>
            <person name="Paulsen I."/>
            <person name="Piegu B."/>
            <person name="Poliakov A."/>
            <person name="Robbens S."/>
            <person name="Schmutz J."/>
            <person name="Toulza E."/>
            <person name="Wyss T."/>
            <person name="Zelensky A."/>
            <person name="Zhou K."/>
            <person name="Armbrust E.V."/>
            <person name="Bhattacharya D."/>
            <person name="Goodenough U.W."/>
            <person name="Van de Peer Y."/>
            <person name="Grigoriev I.V."/>
        </authorList>
    </citation>
    <scope>NUCLEOTIDE SEQUENCE [LARGE SCALE GENOMIC DNA]</scope>
    <source>
        <strain evidence="12">RCC299 / NOUM17</strain>
    </source>
</reference>
<dbReference type="OrthoDB" id="6500128at2759"/>
<dbReference type="Gene3D" id="1.20.1560.10">
    <property type="entry name" value="ABC transporter type 1, transmembrane domain"/>
    <property type="match status" value="1"/>
</dbReference>
<keyword evidence="3" id="KW-0547">Nucleotide-binding</keyword>
<evidence type="ECO:0000256" key="1">
    <source>
        <dbReference type="ARBA" id="ARBA00004141"/>
    </source>
</evidence>
<feature type="domain" description="ABC transmembrane type-1" evidence="10">
    <location>
        <begin position="144"/>
        <end position="427"/>
    </location>
</feature>
<proteinExistence type="predicted"/>
<feature type="transmembrane region" description="Helical" evidence="8">
    <location>
        <begin position="142"/>
        <end position="162"/>
    </location>
</feature>
<evidence type="ECO:0000256" key="5">
    <source>
        <dbReference type="ARBA" id="ARBA00022989"/>
    </source>
</evidence>
<evidence type="ECO:0000256" key="4">
    <source>
        <dbReference type="ARBA" id="ARBA00022840"/>
    </source>
</evidence>
<evidence type="ECO:0000259" key="9">
    <source>
        <dbReference type="PROSITE" id="PS50893"/>
    </source>
</evidence>
<protein>
    <submittedName>
        <fullName evidence="11">ATP-binding cassette superfamily</fullName>
    </submittedName>
</protein>
<dbReference type="OMA" id="YTKPFNE"/>
<dbReference type="AlphaFoldDB" id="C1EFR8"/>
<dbReference type="GeneID" id="8248318"/>
<evidence type="ECO:0000256" key="6">
    <source>
        <dbReference type="ARBA" id="ARBA00023136"/>
    </source>
</evidence>
<feature type="transmembrane region" description="Helical" evidence="8">
    <location>
        <begin position="182"/>
        <end position="201"/>
    </location>
</feature>
<dbReference type="SMART" id="SM00382">
    <property type="entry name" value="AAA"/>
    <property type="match status" value="1"/>
</dbReference>
<dbReference type="Gene3D" id="3.40.50.300">
    <property type="entry name" value="P-loop containing nucleotide triphosphate hydrolases"/>
    <property type="match status" value="1"/>
</dbReference>
<organism evidence="11 12">
    <name type="scientific">Micromonas commoda (strain RCC299 / NOUM17 / CCMP2709)</name>
    <name type="common">Picoplanktonic green alga</name>
    <dbReference type="NCBI Taxonomy" id="296587"/>
    <lineage>
        <taxon>Eukaryota</taxon>
        <taxon>Viridiplantae</taxon>
        <taxon>Chlorophyta</taxon>
        <taxon>Mamiellophyceae</taxon>
        <taxon>Mamiellales</taxon>
        <taxon>Mamiellaceae</taxon>
        <taxon>Micromonas</taxon>
    </lineage>
</organism>
<dbReference type="InterPro" id="IPR017871">
    <property type="entry name" value="ABC_transporter-like_CS"/>
</dbReference>
<evidence type="ECO:0000256" key="2">
    <source>
        <dbReference type="ARBA" id="ARBA00022692"/>
    </source>
</evidence>
<evidence type="ECO:0000256" key="8">
    <source>
        <dbReference type="SAM" id="Phobius"/>
    </source>
</evidence>
<sequence>MPLAIRAAASVGARAAIASRRPRTAVPVLSAVRAPWRTSRCAQTAAAPSRSSVAVRARRVCARSTRRVRTRAIAASDPEEPRIAARDLPFDASAPADGRDATSTAEDKARFEAGERARLSLGESLDLIPAVWRVVRRRWPRVMIAALSMAFATGLLLSAPVLSSRLIEVLIGQRPDAQFPKLLASITFIYVMEPVLTFFYVRNVCAVGEEVVARLREDLFRALLVQRIEFFDRNQTAKLAATLSVELGTVRTLVAANVSRDRGFRAIGECLGTLAVLWRIAPKLAPVLGFSVVSLAAVTAVFNRKNGKLFAADAAAQGAVSAAASATLGAVRTVRSFGGEALAFLRFGEDVAKARASGADVSNARAGLEVANRGCVYASLITLYAFGGWLVKTGAVPVGSLIAAVGYTFGLIFATQGVVNTLADANAANSALKRATSLVTESVPDPSLVTRIERVDVTMDEDEGGEDGGAVEGVVGWAQSRANRARNAARSGDVTLEDVYFAYPGRTDSDVLRGVNLTLRRGKTTALVGSSGAGKSTVTQLLCRFYEPDAGTVAVGGVNLAEGFDSVDWLDAIALVGQEPKLFAGTVRENIAYGRAGAVGRSDEIVAAAKAANAHDFIVELPEGYDTPVGEGGGALSGGQRQRVAIARAILKDAPILILDEATSALDARSEAAVQSALERLMRGRTTLVIAHRLATVQAADAIAVMEKGKVVEFGSHAELSVREGGVYSALVNSQRLSFADA</sequence>
<dbReference type="PROSITE" id="PS00211">
    <property type="entry name" value="ABC_TRANSPORTER_1"/>
    <property type="match status" value="1"/>
</dbReference>
<dbReference type="SUPFAM" id="SSF52540">
    <property type="entry name" value="P-loop containing nucleoside triphosphate hydrolases"/>
    <property type="match status" value="1"/>
</dbReference>
<dbReference type="GO" id="GO:0015421">
    <property type="term" value="F:ABC-type oligopeptide transporter activity"/>
    <property type="evidence" value="ECO:0007669"/>
    <property type="project" value="TreeGrafter"/>
</dbReference>
<dbReference type="Pfam" id="PF00005">
    <property type="entry name" value="ABC_tran"/>
    <property type="match status" value="1"/>
</dbReference>
<dbReference type="InterPro" id="IPR003593">
    <property type="entry name" value="AAA+_ATPase"/>
</dbReference>
<gene>
    <name evidence="11" type="ORF">MICPUN_87670</name>
</gene>
<evidence type="ECO:0000313" key="12">
    <source>
        <dbReference type="Proteomes" id="UP000002009"/>
    </source>
</evidence>
<name>C1EFR8_MICCC</name>
<dbReference type="GO" id="GO:0090374">
    <property type="term" value="P:oligopeptide export from mitochondrion"/>
    <property type="evidence" value="ECO:0007669"/>
    <property type="project" value="TreeGrafter"/>
</dbReference>
<dbReference type="SUPFAM" id="SSF90123">
    <property type="entry name" value="ABC transporter transmembrane region"/>
    <property type="match status" value="1"/>
</dbReference>
<dbReference type="PANTHER" id="PTHR43394">
    <property type="entry name" value="ATP-DEPENDENT PERMEASE MDL1, MITOCHONDRIAL"/>
    <property type="match status" value="1"/>
</dbReference>
<comment type="subcellular location">
    <subcellularLocation>
        <location evidence="1">Membrane</location>
        <topology evidence="1">Multi-pass membrane protein</topology>
    </subcellularLocation>
</comment>
<feature type="domain" description="ABC transporter" evidence="9">
    <location>
        <begin position="494"/>
        <end position="733"/>
    </location>
</feature>
<dbReference type="Proteomes" id="UP000002009">
    <property type="component" value="Chromosome 13"/>
</dbReference>
<dbReference type="InterPro" id="IPR003439">
    <property type="entry name" value="ABC_transporter-like_ATP-bd"/>
</dbReference>
<accession>C1EFR8</accession>
<dbReference type="PROSITE" id="PS50929">
    <property type="entry name" value="ABC_TM1F"/>
    <property type="match status" value="1"/>
</dbReference>
<keyword evidence="4 11" id="KW-0067">ATP-binding</keyword>
<dbReference type="eggNOG" id="KOG0058">
    <property type="taxonomic scope" value="Eukaryota"/>
</dbReference>
<dbReference type="GO" id="GO:0005743">
    <property type="term" value="C:mitochondrial inner membrane"/>
    <property type="evidence" value="ECO:0007669"/>
    <property type="project" value="TreeGrafter"/>
</dbReference>
<dbReference type="InterPro" id="IPR011527">
    <property type="entry name" value="ABC1_TM_dom"/>
</dbReference>
<dbReference type="PANTHER" id="PTHR43394:SF7">
    <property type="entry name" value="ABC TRANSPORTER B FAMILY MEMBER 28"/>
    <property type="match status" value="1"/>
</dbReference>
<dbReference type="EMBL" id="CP001331">
    <property type="protein sequence ID" value="ACO66899.1"/>
    <property type="molecule type" value="Genomic_DNA"/>
</dbReference>
<keyword evidence="6 8" id="KW-0472">Membrane</keyword>
<evidence type="ECO:0000256" key="3">
    <source>
        <dbReference type="ARBA" id="ARBA00022741"/>
    </source>
</evidence>
<dbReference type="FunFam" id="3.40.50.300:FF:000218">
    <property type="entry name" value="Multidrug ABC transporter ATP-binding protein"/>
    <property type="match status" value="1"/>
</dbReference>
<dbReference type="Pfam" id="PF00664">
    <property type="entry name" value="ABC_membrane"/>
    <property type="match status" value="1"/>
</dbReference>
<dbReference type="FunCoup" id="C1EFR8">
    <property type="interactions" value="83"/>
</dbReference>
<dbReference type="InterPro" id="IPR036640">
    <property type="entry name" value="ABC1_TM_sf"/>
</dbReference>
<dbReference type="GO" id="GO:0005524">
    <property type="term" value="F:ATP binding"/>
    <property type="evidence" value="ECO:0007669"/>
    <property type="project" value="UniProtKB-KW"/>
</dbReference>
<keyword evidence="5 8" id="KW-1133">Transmembrane helix</keyword>
<dbReference type="InterPro" id="IPR039421">
    <property type="entry name" value="Type_1_exporter"/>
</dbReference>
<evidence type="ECO:0000313" key="11">
    <source>
        <dbReference type="EMBL" id="ACO66899.1"/>
    </source>
</evidence>
<keyword evidence="2 8" id="KW-0812">Transmembrane</keyword>
<feature type="region of interest" description="Disordered" evidence="7">
    <location>
        <begin position="84"/>
        <end position="108"/>
    </location>
</feature>
<dbReference type="KEGG" id="mis:MICPUN_87670"/>
<dbReference type="PROSITE" id="PS50893">
    <property type="entry name" value="ABC_TRANSPORTER_2"/>
    <property type="match status" value="1"/>
</dbReference>
<feature type="compositionally biased region" description="Basic and acidic residues" evidence="7">
    <location>
        <begin position="97"/>
        <end position="108"/>
    </location>
</feature>
<dbReference type="InParanoid" id="C1EFR8"/>
<evidence type="ECO:0000259" key="10">
    <source>
        <dbReference type="PROSITE" id="PS50929"/>
    </source>
</evidence>
<dbReference type="GO" id="GO:0016887">
    <property type="term" value="F:ATP hydrolysis activity"/>
    <property type="evidence" value="ECO:0007669"/>
    <property type="project" value="InterPro"/>
</dbReference>